<evidence type="ECO:0000256" key="1">
    <source>
        <dbReference type="ARBA" id="ARBA00022490"/>
    </source>
</evidence>
<reference evidence="4" key="1">
    <citation type="submission" date="2018-04" db="EMBL/GenBank/DDBJ databases">
        <title>Whole genome sequencing of Hypsizygus marmoreus.</title>
        <authorList>
            <person name="Choi I.-G."/>
            <person name="Min B."/>
            <person name="Kim J.-G."/>
            <person name="Kim S."/>
            <person name="Oh Y.-L."/>
            <person name="Kong W.-S."/>
            <person name="Park H."/>
            <person name="Jeong J."/>
            <person name="Song E.-S."/>
        </authorList>
    </citation>
    <scope>NUCLEOTIDE SEQUENCE [LARGE SCALE GENOMIC DNA]</scope>
    <source>
        <strain evidence="4">51987-8</strain>
    </source>
</reference>
<dbReference type="PANTHER" id="PTHR10317">
    <property type="entry name" value="EUKARYOTIC TRANSLATION INITIATION FACTOR 3 SUBUNIT E"/>
    <property type="match status" value="1"/>
</dbReference>
<name>A0A369KCA5_HYPMA</name>
<dbReference type="InterPro" id="IPR016650">
    <property type="entry name" value="eIF3e"/>
</dbReference>
<gene>
    <name evidence="4" type="primary">INT6_1</name>
    <name evidence="4" type="ORF">Hypma_007140</name>
</gene>
<evidence type="ECO:0000313" key="4">
    <source>
        <dbReference type="EMBL" id="RDB30285.1"/>
    </source>
</evidence>
<dbReference type="EMBL" id="LUEZ02000005">
    <property type="protein sequence ID" value="RDB30285.1"/>
    <property type="molecule type" value="Genomic_DNA"/>
</dbReference>
<dbReference type="Proteomes" id="UP000076154">
    <property type="component" value="Unassembled WGS sequence"/>
</dbReference>
<evidence type="ECO:0000256" key="2">
    <source>
        <dbReference type="ARBA" id="ARBA00022540"/>
    </source>
</evidence>
<evidence type="ECO:0000313" key="5">
    <source>
        <dbReference type="Proteomes" id="UP000076154"/>
    </source>
</evidence>
<comment type="caution">
    <text evidence="4">The sequence shown here is derived from an EMBL/GenBank/DDBJ whole genome shotgun (WGS) entry which is preliminary data.</text>
</comment>
<keyword evidence="5" id="KW-1185">Reference proteome</keyword>
<dbReference type="AlphaFoldDB" id="A0A369KCA5"/>
<keyword evidence="1" id="KW-0963">Cytoplasm</keyword>
<dbReference type="InParanoid" id="A0A369KCA5"/>
<dbReference type="GO" id="GO:0003743">
    <property type="term" value="F:translation initiation factor activity"/>
    <property type="evidence" value="ECO:0007669"/>
    <property type="project" value="UniProtKB-KW"/>
</dbReference>
<dbReference type="GO" id="GO:0005852">
    <property type="term" value="C:eukaryotic translation initiation factor 3 complex"/>
    <property type="evidence" value="ECO:0007669"/>
    <property type="project" value="InterPro"/>
</dbReference>
<keyword evidence="3" id="KW-0648">Protein biosynthesis</keyword>
<protein>
    <submittedName>
        <fullName evidence="4">Eukaryotic translation initiation factor 3 subunit E</fullName>
    </submittedName>
</protein>
<dbReference type="STRING" id="39966.A0A369KCA5"/>
<dbReference type="OrthoDB" id="417252at2759"/>
<proteinExistence type="predicted"/>
<keyword evidence="2 4" id="KW-0396">Initiation factor</keyword>
<sequence>MRETPTETIPSRLKPNIMLYNYGQFPYSYDNYSNSADWRYHLCVLSTDTDLNTSTDWSKLTSGILTGCWDRALEEVNTVDACSPTALLTFFEPASTSLIHWFLFVHFDDPEGRTLLLDMYIFPTYTYPDTYINTLRGLPRDRRHPLPQVFLGGTGCIDASLAADSHGELRGPSSHPDGGVPVPGPGHQLFKGAILMSSLNSLCLGRWRRSLVTTSSFESCGRRFCIMRGVSPDPPVNHHWVRVSIVSFQWCIQSVCYSALSECLNLSRNESEKRILNLIRQTCLCGSSRAFGEDHNKDVFTSVQRWRWIVVDDW</sequence>
<organism evidence="4 5">
    <name type="scientific">Hypsizygus marmoreus</name>
    <name type="common">White beech mushroom</name>
    <name type="synonym">Agaricus marmoreus</name>
    <dbReference type="NCBI Taxonomy" id="39966"/>
    <lineage>
        <taxon>Eukaryota</taxon>
        <taxon>Fungi</taxon>
        <taxon>Dikarya</taxon>
        <taxon>Basidiomycota</taxon>
        <taxon>Agaricomycotina</taxon>
        <taxon>Agaricomycetes</taxon>
        <taxon>Agaricomycetidae</taxon>
        <taxon>Agaricales</taxon>
        <taxon>Tricholomatineae</taxon>
        <taxon>Lyophyllaceae</taxon>
        <taxon>Hypsizygus</taxon>
    </lineage>
</organism>
<accession>A0A369KCA5</accession>
<evidence type="ECO:0000256" key="3">
    <source>
        <dbReference type="ARBA" id="ARBA00022917"/>
    </source>
</evidence>